<organism evidence="2 3">
    <name type="scientific">Thalassobaculum litoreum DSM 18839</name>
    <dbReference type="NCBI Taxonomy" id="1123362"/>
    <lineage>
        <taxon>Bacteria</taxon>
        <taxon>Pseudomonadati</taxon>
        <taxon>Pseudomonadota</taxon>
        <taxon>Alphaproteobacteria</taxon>
        <taxon>Rhodospirillales</taxon>
        <taxon>Thalassobaculaceae</taxon>
        <taxon>Thalassobaculum</taxon>
    </lineage>
</organism>
<comment type="caution">
    <text evidence="2">The sequence shown here is derived from an EMBL/GenBank/DDBJ whole genome shotgun (WGS) entry which is preliminary data.</text>
</comment>
<feature type="region of interest" description="Disordered" evidence="1">
    <location>
        <begin position="123"/>
        <end position="194"/>
    </location>
</feature>
<evidence type="ECO:0000313" key="3">
    <source>
        <dbReference type="Proteomes" id="UP000198615"/>
    </source>
</evidence>
<reference evidence="2 3" key="1">
    <citation type="submission" date="2016-10" db="EMBL/GenBank/DDBJ databases">
        <authorList>
            <person name="Varghese N."/>
            <person name="Submissions S."/>
        </authorList>
    </citation>
    <scope>NUCLEOTIDE SEQUENCE [LARGE SCALE GENOMIC DNA]</scope>
    <source>
        <strain evidence="2 3">DSM 18839</strain>
    </source>
</reference>
<dbReference type="Proteomes" id="UP000198615">
    <property type="component" value="Unassembled WGS sequence"/>
</dbReference>
<gene>
    <name evidence="2" type="ORF">SAMN05660686_02438</name>
</gene>
<name>A0A8G2BHZ4_9PROT</name>
<proteinExistence type="predicted"/>
<feature type="compositionally biased region" description="Acidic residues" evidence="1">
    <location>
        <begin position="149"/>
        <end position="158"/>
    </location>
</feature>
<protein>
    <submittedName>
        <fullName evidence="2">Uncharacterized protein</fullName>
    </submittedName>
</protein>
<sequence length="282" mass="30385">MARPRKSEEVEVLANVADREAAQQAAFEKRYKLECEIAALKEKHIKPLQTEISTITGRLADQLQTARKYINAAYKPYALARDADDFDDEDEGKEVRDQIRALFNGLHKNGMLDLVEIAEAASGKKGGGKKAQAKADNVVQMSKPAAEEPVQDDLIDENADSRDPESDSSFITARASGQNAARAGSSFNDNPYEKGSGEATAFEIGFLKEQGALAHAGGKSLNDNPSTEGTDGWAYWRKGWQAAADAEFSGKTPISAGDGDDEIAPEEFDDELAGDGKVQAAE</sequence>
<dbReference type="EMBL" id="FNBW01000007">
    <property type="protein sequence ID" value="SDF82846.1"/>
    <property type="molecule type" value="Genomic_DNA"/>
</dbReference>
<feature type="compositionally biased region" description="Acidic residues" evidence="1">
    <location>
        <begin position="258"/>
        <end position="273"/>
    </location>
</feature>
<evidence type="ECO:0000313" key="2">
    <source>
        <dbReference type="EMBL" id="SDF82846.1"/>
    </source>
</evidence>
<feature type="region of interest" description="Disordered" evidence="1">
    <location>
        <begin position="250"/>
        <end position="282"/>
    </location>
</feature>
<accession>A0A8G2BHZ4</accession>
<feature type="compositionally biased region" description="Polar residues" evidence="1">
    <location>
        <begin position="167"/>
        <end position="189"/>
    </location>
</feature>
<keyword evidence="3" id="KW-1185">Reference proteome</keyword>
<evidence type="ECO:0000256" key="1">
    <source>
        <dbReference type="SAM" id="MobiDB-lite"/>
    </source>
</evidence>
<dbReference type="AlphaFoldDB" id="A0A8G2BHZ4"/>